<sequence>MLYIRKWFNSVLSKTIKTKGLPFGIGKPDPKRIK</sequence>
<name>A0AAJ4XAR3_9SPHI</name>
<dbReference type="AlphaFoldDB" id="A0AAJ4XAR3"/>
<evidence type="ECO:0000313" key="2">
    <source>
        <dbReference type="Proteomes" id="UP000215355"/>
    </source>
</evidence>
<dbReference type="KEGG" id="smiz:4412673_00946"/>
<dbReference type="Proteomes" id="UP000215355">
    <property type="component" value="Chromosome 1"/>
</dbReference>
<gene>
    <name evidence="1" type="ORF">SAMEA4412673_00946</name>
</gene>
<accession>A0AAJ4XAR3</accession>
<protein>
    <submittedName>
        <fullName evidence="1">Uncharacterized protein</fullName>
    </submittedName>
</protein>
<reference evidence="1 2" key="1">
    <citation type="submission" date="2017-06" db="EMBL/GenBank/DDBJ databases">
        <authorList>
            <consortium name="Pathogen Informatics"/>
        </authorList>
    </citation>
    <scope>NUCLEOTIDE SEQUENCE [LARGE SCALE GENOMIC DNA]</scope>
    <source>
        <strain evidence="1 2">NCTC12149</strain>
    </source>
</reference>
<proteinExistence type="predicted"/>
<organism evidence="1 2">
    <name type="scientific">Sphingobacterium mizutaii</name>
    <dbReference type="NCBI Taxonomy" id="1010"/>
    <lineage>
        <taxon>Bacteria</taxon>
        <taxon>Pseudomonadati</taxon>
        <taxon>Bacteroidota</taxon>
        <taxon>Sphingobacteriia</taxon>
        <taxon>Sphingobacteriales</taxon>
        <taxon>Sphingobacteriaceae</taxon>
        <taxon>Sphingobacterium</taxon>
    </lineage>
</organism>
<evidence type="ECO:0000313" key="1">
    <source>
        <dbReference type="EMBL" id="SNV44373.1"/>
    </source>
</evidence>
<dbReference type="EMBL" id="LT906468">
    <property type="protein sequence ID" value="SNV44373.1"/>
    <property type="molecule type" value="Genomic_DNA"/>
</dbReference>